<proteinExistence type="predicted"/>
<evidence type="ECO:0000259" key="1">
    <source>
        <dbReference type="Pfam" id="PF08241"/>
    </source>
</evidence>
<dbReference type="Proteomes" id="UP000015104">
    <property type="component" value="Unassembled WGS sequence"/>
</dbReference>
<dbReference type="CDD" id="cd02440">
    <property type="entry name" value="AdoMet_MTases"/>
    <property type="match status" value="1"/>
</dbReference>
<feature type="domain" description="Methyltransferase type 11" evidence="1">
    <location>
        <begin position="67"/>
        <end position="162"/>
    </location>
</feature>
<reference evidence="2" key="2">
    <citation type="submission" date="2015-06" db="UniProtKB">
        <authorList>
            <consortium name="EnsemblMetazoa"/>
        </authorList>
    </citation>
    <scope>IDENTIFICATION</scope>
</reference>
<dbReference type="InterPro" id="IPR013216">
    <property type="entry name" value="Methyltransf_11"/>
</dbReference>
<organism evidence="2 3">
    <name type="scientific">Tetranychus urticae</name>
    <name type="common">Two-spotted spider mite</name>
    <dbReference type="NCBI Taxonomy" id="32264"/>
    <lineage>
        <taxon>Eukaryota</taxon>
        <taxon>Metazoa</taxon>
        <taxon>Ecdysozoa</taxon>
        <taxon>Arthropoda</taxon>
        <taxon>Chelicerata</taxon>
        <taxon>Arachnida</taxon>
        <taxon>Acari</taxon>
        <taxon>Acariformes</taxon>
        <taxon>Trombidiformes</taxon>
        <taxon>Prostigmata</taxon>
        <taxon>Eleutherengona</taxon>
        <taxon>Raphignathae</taxon>
        <taxon>Tetranychoidea</taxon>
        <taxon>Tetranychidae</taxon>
        <taxon>Tetranychus</taxon>
    </lineage>
</organism>
<dbReference type="InterPro" id="IPR029063">
    <property type="entry name" value="SAM-dependent_MTases_sf"/>
</dbReference>
<sequence length="223" mass="25621">MAEKKLSDEFKAIEQKWKPMPIEESIKMYESWSDKYDSDMDVWQYDSPKGTAVRFSELNLPKDINILDCGAGTGLLAIYLKQFGYQNIDALDGCEKMLEKAREKNLYSRYFVSFVGPTIQLPFLSDTYDALVMCGVFTPGHFPVQVGTFEQLLRVVKKGGILSWGMADPEHYADRDPAYANDGFNKLIEQLKSKNLIEVVKDHPKELPSVQPKKRYFWAVRKL</sequence>
<dbReference type="eggNOG" id="KOG1541">
    <property type="taxonomic scope" value="Eukaryota"/>
</dbReference>
<gene>
    <name evidence="2" type="primary">107363348</name>
</gene>
<protein>
    <recommendedName>
        <fullName evidence="1">Methyltransferase type 11 domain-containing protein</fullName>
    </recommendedName>
</protein>
<dbReference type="OrthoDB" id="10039245at2759"/>
<dbReference type="STRING" id="32264.T1KCQ5"/>
<dbReference type="PANTHER" id="PTHR43591">
    <property type="entry name" value="METHYLTRANSFERASE"/>
    <property type="match status" value="1"/>
</dbReference>
<dbReference type="Gene3D" id="3.40.50.150">
    <property type="entry name" value="Vaccinia Virus protein VP39"/>
    <property type="match status" value="1"/>
</dbReference>
<evidence type="ECO:0000313" key="3">
    <source>
        <dbReference type="Proteomes" id="UP000015104"/>
    </source>
</evidence>
<name>T1KCQ5_TETUR</name>
<dbReference type="EMBL" id="CAEY01001995">
    <property type="status" value="NOT_ANNOTATED_CDS"/>
    <property type="molecule type" value="Genomic_DNA"/>
</dbReference>
<dbReference type="EnsemblMetazoa" id="tetur09g00110.1">
    <property type="protein sequence ID" value="tetur09g00110.1"/>
    <property type="gene ID" value="tetur09g00110"/>
</dbReference>
<dbReference type="HOGENOM" id="CLU_090201_1_0_1"/>
<dbReference type="Pfam" id="PF08241">
    <property type="entry name" value="Methyltransf_11"/>
    <property type="match status" value="1"/>
</dbReference>
<dbReference type="AlphaFoldDB" id="T1KCQ5"/>
<dbReference type="PANTHER" id="PTHR43591:SF110">
    <property type="entry name" value="RHODANESE DOMAIN-CONTAINING PROTEIN"/>
    <property type="match status" value="1"/>
</dbReference>
<dbReference type="KEGG" id="tut:107363348"/>
<evidence type="ECO:0000313" key="2">
    <source>
        <dbReference type="EnsemblMetazoa" id="tetur09g00110.1"/>
    </source>
</evidence>
<keyword evidence="3" id="KW-1185">Reference proteome</keyword>
<accession>T1KCQ5</accession>
<dbReference type="GO" id="GO:0008757">
    <property type="term" value="F:S-adenosylmethionine-dependent methyltransferase activity"/>
    <property type="evidence" value="ECO:0007669"/>
    <property type="project" value="InterPro"/>
</dbReference>
<dbReference type="SUPFAM" id="SSF53335">
    <property type="entry name" value="S-adenosyl-L-methionine-dependent methyltransferases"/>
    <property type="match status" value="1"/>
</dbReference>
<reference evidence="3" key="1">
    <citation type="submission" date="2011-08" db="EMBL/GenBank/DDBJ databases">
        <authorList>
            <person name="Rombauts S."/>
        </authorList>
    </citation>
    <scope>NUCLEOTIDE SEQUENCE</scope>
    <source>
        <strain evidence="3">London</strain>
    </source>
</reference>
<dbReference type="OMA" id="ICVGTMT"/>